<proteinExistence type="predicted"/>
<evidence type="ECO:0000313" key="2">
    <source>
        <dbReference type="Proteomes" id="UP000178615"/>
    </source>
</evidence>
<dbReference type="AlphaFoldDB" id="A0A1F4UK83"/>
<dbReference type="EMBL" id="MEUV01000045">
    <property type="protein sequence ID" value="OGC45272.1"/>
    <property type="molecule type" value="Genomic_DNA"/>
</dbReference>
<name>A0A1F4UK83_UNCKA</name>
<gene>
    <name evidence="1" type="ORF">A2V49_01585</name>
</gene>
<dbReference type="Proteomes" id="UP000178615">
    <property type="component" value="Unassembled WGS sequence"/>
</dbReference>
<comment type="caution">
    <text evidence="1">The sequence shown here is derived from an EMBL/GenBank/DDBJ whole genome shotgun (WGS) entry which is preliminary data.</text>
</comment>
<reference evidence="1 2" key="1">
    <citation type="journal article" date="2016" name="Nat. Commun.">
        <title>Thousands of microbial genomes shed light on interconnected biogeochemical processes in an aquifer system.</title>
        <authorList>
            <person name="Anantharaman K."/>
            <person name="Brown C.T."/>
            <person name="Hug L.A."/>
            <person name="Sharon I."/>
            <person name="Castelle C.J."/>
            <person name="Probst A.J."/>
            <person name="Thomas B.C."/>
            <person name="Singh A."/>
            <person name="Wilkins M.J."/>
            <person name="Karaoz U."/>
            <person name="Brodie E.L."/>
            <person name="Williams K.H."/>
            <person name="Hubbard S.S."/>
            <person name="Banfield J.F."/>
        </authorList>
    </citation>
    <scope>NUCLEOTIDE SEQUENCE [LARGE SCALE GENOMIC DNA]</scope>
</reference>
<sequence>MNVYKHAKVFRQRIIADDAMAKLATVHGIVVGEAKCKSQSVGTHFVTYIAIKRSIIPADVNISDFMEKHFNAGVICWGGEYLIYEVDDYVFTKTYLRSSHLQSVYEKAIEVFKNF</sequence>
<evidence type="ECO:0000313" key="1">
    <source>
        <dbReference type="EMBL" id="OGC45272.1"/>
    </source>
</evidence>
<organism evidence="1 2">
    <name type="scientific">candidate division WWE3 bacterium RBG_19FT_COMBO_34_6</name>
    <dbReference type="NCBI Taxonomy" id="1802612"/>
    <lineage>
        <taxon>Bacteria</taxon>
        <taxon>Katanobacteria</taxon>
    </lineage>
</organism>
<accession>A0A1F4UK83</accession>
<protein>
    <submittedName>
        <fullName evidence="1">Uncharacterized protein</fullName>
    </submittedName>
</protein>